<feature type="transmembrane region" description="Helical" evidence="1">
    <location>
        <begin position="207"/>
        <end position="225"/>
    </location>
</feature>
<keyword evidence="1" id="KW-0812">Transmembrane</keyword>
<dbReference type="GeneID" id="97181249"/>
<evidence type="ECO:0000313" key="5">
    <source>
        <dbReference type="Proteomes" id="UP000251241"/>
    </source>
</evidence>
<evidence type="ECO:0000313" key="4">
    <source>
        <dbReference type="EMBL" id="VXD02041.1"/>
    </source>
</evidence>
<dbReference type="SUPFAM" id="SSF48317">
    <property type="entry name" value="Acid phosphatase/Vanadium-dependent haloperoxidase"/>
    <property type="match status" value="1"/>
</dbReference>
<feature type="domain" description="Phosphatidic acid phosphatase type 2/haloperoxidase" evidence="2">
    <location>
        <begin position="117"/>
        <end position="222"/>
    </location>
</feature>
<dbReference type="InterPro" id="IPR000326">
    <property type="entry name" value="PAP2/HPO"/>
</dbReference>
<gene>
    <name evidence="3" type="ORF">NCTC11343_01950</name>
    <name evidence="4" type="ORF">SPHINGO8BC_51785</name>
</gene>
<dbReference type="Proteomes" id="UP000251241">
    <property type="component" value="Unassembled WGS sequence"/>
</dbReference>
<reference evidence="4 6" key="2">
    <citation type="submission" date="2019-10" db="EMBL/GenBank/DDBJ databases">
        <authorList>
            <person name="Karimi E."/>
        </authorList>
    </citation>
    <scope>NUCLEOTIDE SEQUENCE [LARGE SCALE GENOMIC DNA]</scope>
    <source>
        <strain evidence="4">Sphingobacterium sp. 8BC</strain>
    </source>
</reference>
<evidence type="ECO:0000313" key="3">
    <source>
        <dbReference type="EMBL" id="SPZ85388.1"/>
    </source>
</evidence>
<dbReference type="Gene3D" id="1.20.144.10">
    <property type="entry name" value="Phosphatidic acid phosphatase type 2/haloperoxidase"/>
    <property type="match status" value="1"/>
</dbReference>
<accession>A0A654D8A4</accession>
<sequence>MSTYKRYFIFYCILVSLFVVPATSIAQILSEQPSDSSRGSHFFKKVPYKELAVPVGLITYGVVAKGNPFLKGIDEDIRDGVSRGTSRKIKLDDFTRFAGTAGVFVLDAVGVPAKHNLKQRLFTTAVSNIIMTSTVKIMKSTIPVWRPDSSANNSFPSGHAATAFVGAELLWQEYRQESIWYGIAGYAVAAGTGYLRMYNDKHWFSDIAMGAGVGILSTKIAYWLLPLVDSRLQNSKKSYVVLPTYNGRQFCLNASLQF</sequence>
<dbReference type="RefSeq" id="WP_070561926.1">
    <property type="nucleotide sequence ID" value="NZ_CP068086.1"/>
</dbReference>
<protein>
    <submittedName>
        <fullName evidence="3">PAP2 (Acid phosphatase) superfamily protein</fullName>
    </submittedName>
    <submittedName>
        <fullName evidence="4">Phospholipid phosphatase</fullName>
    </submittedName>
</protein>
<dbReference type="InterPro" id="IPR036938">
    <property type="entry name" value="PAP2/HPO_sf"/>
</dbReference>
<dbReference type="EMBL" id="UAUU01000008">
    <property type="protein sequence ID" value="SPZ85388.1"/>
    <property type="molecule type" value="Genomic_DNA"/>
</dbReference>
<keyword evidence="1" id="KW-1133">Transmembrane helix</keyword>
<keyword evidence="1" id="KW-0472">Membrane</keyword>
<feature type="transmembrane region" description="Helical" evidence="1">
    <location>
        <begin position="178"/>
        <end position="195"/>
    </location>
</feature>
<dbReference type="CDD" id="cd03394">
    <property type="entry name" value="PAP2_like_5"/>
    <property type="match status" value="1"/>
</dbReference>
<dbReference type="Proteomes" id="UP000432350">
    <property type="component" value="Unassembled WGS sequence"/>
</dbReference>
<evidence type="ECO:0000313" key="6">
    <source>
        <dbReference type="Proteomes" id="UP000432350"/>
    </source>
</evidence>
<dbReference type="Pfam" id="PF01569">
    <property type="entry name" value="PAP2"/>
    <property type="match status" value="1"/>
</dbReference>
<accession>A0A2X2ITT0</accession>
<organism evidence="3 5">
    <name type="scientific">Sphingobacterium multivorum</name>
    <dbReference type="NCBI Taxonomy" id="28454"/>
    <lineage>
        <taxon>Bacteria</taxon>
        <taxon>Pseudomonadati</taxon>
        <taxon>Bacteroidota</taxon>
        <taxon>Sphingobacteriia</taxon>
        <taxon>Sphingobacteriales</taxon>
        <taxon>Sphingobacteriaceae</taxon>
        <taxon>Sphingobacterium</taxon>
    </lineage>
</organism>
<dbReference type="AlphaFoldDB" id="A0A2X2ITT0"/>
<name>A0A2X2ITT0_SPHMU</name>
<reference evidence="3 5" key="1">
    <citation type="submission" date="2018-06" db="EMBL/GenBank/DDBJ databases">
        <authorList>
            <consortium name="Pathogen Informatics"/>
            <person name="Doyle S."/>
        </authorList>
    </citation>
    <scope>NUCLEOTIDE SEQUENCE [LARGE SCALE GENOMIC DNA]</scope>
    <source>
        <strain evidence="3 5">NCTC11343</strain>
    </source>
</reference>
<evidence type="ECO:0000259" key="2">
    <source>
        <dbReference type="SMART" id="SM00014"/>
    </source>
</evidence>
<dbReference type="SMART" id="SM00014">
    <property type="entry name" value="acidPPc"/>
    <property type="match status" value="1"/>
</dbReference>
<proteinExistence type="predicted"/>
<dbReference type="EMBL" id="CABWMV010000024">
    <property type="protein sequence ID" value="VXD02041.1"/>
    <property type="molecule type" value="Genomic_DNA"/>
</dbReference>
<evidence type="ECO:0000256" key="1">
    <source>
        <dbReference type="SAM" id="Phobius"/>
    </source>
</evidence>